<gene>
    <name evidence="2" type="ORF">FAZ98_07865</name>
</gene>
<feature type="transmembrane region" description="Helical" evidence="1">
    <location>
        <begin position="33"/>
        <end position="52"/>
    </location>
</feature>
<evidence type="ECO:0000313" key="2">
    <source>
        <dbReference type="EMBL" id="QGZ61659.1"/>
    </source>
</evidence>
<keyword evidence="1" id="KW-0812">Transmembrane</keyword>
<dbReference type="OrthoDB" id="9033431at2"/>
<keyword evidence="3" id="KW-1185">Reference proteome</keyword>
<dbReference type="EMBL" id="CP046913">
    <property type="protein sequence ID" value="QGZ61659.1"/>
    <property type="molecule type" value="Genomic_DNA"/>
</dbReference>
<accession>A0A7Z2JFM7</accession>
<evidence type="ECO:0000313" key="3">
    <source>
        <dbReference type="Proteomes" id="UP000433577"/>
    </source>
</evidence>
<sequence length="252" mass="28906">MFQITQAAALICSQLPIPQSFDFIATLHDWQDLAGAVIGGLMGVTGALIVAARATRRERRIAASTVLPEVMSLRACNDEIDKAKKVSRRDRRGKARLVCDMLLRARPTLTTLHSPVITQLYDIDARVYSHLFHAHWMHEQFEPALERYREARNEARAPHASPDDAEAAEFKLDLQVAKTTWAWERSVEHATLANYYLDRFVFRRWPNWAFGLRMRYFPNDLDRRSKHLLETGSLLREPDASSNPELDPNMPI</sequence>
<dbReference type="RefSeq" id="WP_158950389.1">
    <property type="nucleotide sequence ID" value="NZ_CP046913.1"/>
</dbReference>
<proteinExistence type="predicted"/>
<dbReference type="AlphaFoldDB" id="A0A7Z2JFM7"/>
<dbReference type="Proteomes" id="UP000433577">
    <property type="component" value="Chromosome 1"/>
</dbReference>
<evidence type="ECO:0000256" key="1">
    <source>
        <dbReference type="SAM" id="Phobius"/>
    </source>
</evidence>
<protein>
    <submittedName>
        <fullName evidence="2">Uncharacterized protein</fullName>
    </submittedName>
</protein>
<keyword evidence="1" id="KW-0472">Membrane</keyword>
<organism evidence="2 3">
    <name type="scientific">Paraburkholderia acidisoli</name>
    <dbReference type="NCBI Taxonomy" id="2571748"/>
    <lineage>
        <taxon>Bacteria</taxon>
        <taxon>Pseudomonadati</taxon>
        <taxon>Pseudomonadota</taxon>
        <taxon>Betaproteobacteria</taxon>
        <taxon>Burkholderiales</taxon>
        <taxon>Burkholderiaceae</taxon>
        <taxon>Paraburkholderia</taxon>
    </lineage>
</organism>
<reference evidence="2 3" key="1">
    <citation type="submission" date="2019-12" db="EMBL/GenBank/DDBJ databases">
        <title>Paraburkholderia acidiphila 7Q-K02 sp. nov and Paraburkholderia acidisoli DHF22 sp. nov., two strains isolated from forest soil.</title>
        <authorList>
            <person name="Gao Z."/>
            <person name="Qiu L."/>
        </authorList>
    </citation>
    <scope>NUCLEOTIDE SEQUENCE [LARGE SCALE GENOMIC DNA]</scope>
    <source>
        <strain evidence="2 3">DHF22</strain>
    </source>
</reference>
<dbReference type="KEGG" id="pacs:FAZ98_07865"/>
<name>A0A7Z2JFM7_9BURK</name>
<keyword evidence="1" id="KW-1133">Transmembrane helix</keyword>